<reference evidence="2 3" key="1">
    <citation type="journal article" date="2016" name="Mol. Biol. Evol.">
        <title>Comparative Genomics of Early-Diverging Mushroom-Forming Fungi Provides Insights into the Origins of Lignocellulose Decay Capabilities.</title>
        <authorList>
            <person name="Nagy L.G."/>
            <person name="Riley R."/>
            <person name="Tritt A."/>
            <person name="Adam C."/>
            <person name="Daum C."/>
            <person name="Floudas D."/>
            <person name="Sun H."/>
            <person name="Yadav J.S."/>
            <person name="Pangilinan J."/>
            <person name="Larsson K.H."/>
            <person name="Matsuura K."/>
            <person name="Barry K."/>
            <person name="Labutti K."/>
            <person name="Kuo R."/>
            <person name="Ohm R.A."/>
            <person name="Bhattacharya S.S."/>
            <person name="Shirouzu T."/>
            <person name="Yoshinaga Y."/>
            <person name="Martin F.M."/>
            <person name="Grigoriev I.V."/>
            <person name="Hibbett D.S."/>
        </authorList>
    </citation>
    <scope>NUCLEOTIDE SEQUENCE [LARGE SCALE GENOMIC DNA]</scope>
    <source>
        <strain evidence="2 3">HHB12029</strain>
    </source>
</reference>
<feature type="region of interest" description="Disordered" evidence="1">
    <location>
        <begin position="101"/>
        <end position="129"/>
    </location>
</feature>
<dbReference type="AlphaFoldDB" id="A0A165P7R4"/>
<dbReference type="EMBL" id="KV425891">
    <property type="protein sequence ID" value="KZW01767.1"/>
    <property type="molecule type" value="Genomic_DNA"/>
</dbReference>
<accession>A0A165P7R4</accession>
<keyword evidence="3" id="KW-1185">Reference proteome</keyword>
<dbReference type="Proteomes" id="UP000077266">
    <property type="component" value="Unassembled WGS sequence"/>
</dbReference>
<name>A0A165P7R4_EXIGL</name>
<evidence type="ECO:0000313" key="3">
    <source>
        <dbReference type="Proteomes" id="UP000077266"/>
    </source>
</evidence>
<sequence>MRQCLFSALTGWRTGGRHSEEQEMHGTAGQGPKTPYALWGPCLAVARKCRIKQRRTRTTVRTRLEVRIADAFPSLQTRGEPRIHKSVHTAGSARVTVCSPNANLQNAPTTPEQRRVSTVVGRRRKRKGG</sequence>
<dbReference type="InParanoid" id="A0A165P7R4"/>
<evidence type="ECO:0000313" key="2">
    <source>
        <dbReference type="EMBL" id="KZW01767.1"/>
    </source>
</evidence>
<organism evidence="2 3">
    <name type="scientific">Exidia glandulosa HHB12029</name>
    <dbReference type="NCBI Taxonomy" id="1314781"/>
    <lineage>
        <taxon>Eukaryota</taxon>
        <taxon>Fungi</taxon>
        <taxon>Dikarya</taxon>
        <taxon>Basidiomycota</taxon>
        <taxon>Agaricomycotina</taxon>
        <taxon>Agaricomycetes</taxon>
        <taxon>Auriculariales</taxon>
        <taxon>Exidiaceae</taxon>
        <taxon>Exidia</taxon>
    </lineage>
</organism>
<protein>
    <submittedName>
        <fullName evidence="2">Uncharacterized protein</fullName>
    </submittedName>
</protein>
<evidence type="ECO:0000256" key="1">
    <source>
        <dbReference type="SAM" id="MobiDB-lite"/>
    </source>
</evidence>
<proteinExistence type="predicted"/>
<feature type="compositionally biased region" description="Polar residues" evidence="1">
    <location>
        <begin position="101"/>
        <end position="111"/>
    </location>
</feature>
<gene>
    <name evidence="2" type="ORF">EXIGLDRAFT_26612</name>
</gene>